<dbReference type="Gramene" id="PHT94287">
    <property type="protein sequence ID" value="PHT94287"/>
    <property type="gene ID" value="T459_02169"/>
</dbReference>
<dbReference type="EMBL" id="AYRZ02000001">
    <property type="protein sequence ID" value="PHT94287.1"/>
    <property type="molecule type" value="Genomic_DNA"/>
</dbReference>
<name>A0A1U8F8R4_CAPAN</name>
<dbReference type="Proteomes" id="UP000222542">
    <property type="component" value="Unassembled WGS sequence"/>
</dbReference>
<reference evidence="2 3" key="1">
    <citation type="journal article" date="2014" name="Nat. Genet.">
        <title>Genome sequence of the hot pepper provides insights into the evolution of pungency in Capsicum species.</title>
        <authorList>
            <person name="Kim S."/>
            <person name="Park M."/>
            <person name="Yeom S.I."/>
            <person name="Kim Y.M."/>
            <person name="Lee J.M."/>
            <person name="Lee H.A."/>
            <person name="Seo E."/>
            <person name="Choi J."/>
            <person name="Cheong K."/>
            <person name="Kim K.T."/>
            <person name="Jung K."/>
            <person name="Lee G.W."/>
            <person name="Oh S.K."/>
            <person name="Bae C."/>
            <person name="Kim S.B."/>
            <person name="Lee H.Y."/>
            <person name="Kim S.Y."/>
            <person name="Kim M.S."/>
            <person name="Kang B.C."/>
            <person name="Jo Y.D."/>
            <person name="Yang H.B."/>
            <person name="Jeong H.J."/>
            <person name="Kang W.H."/>
            <person name="Kwon J.K."/>
            <person name="Shin C."/>
            <person name="Lim J.Y."/>
            <person name="Park J.H."/>
            <person name="Huh J.H."/>
            <person name="Kim J.S."/>
            <person name="Kim B.D."/>
            <person name="Cohen O."/>
            <person name="Paran I."/>
            <person name="Suh M.C."/>
            <person name="Lee S.B."/>
            <person name="Kim Y.K."/>
            <person name="Shin Y."/>
            <person name="Noh S.J."/>
            <person name="Park J."/>
            <person name="Seo Y.S."/>
            <person name="Kwon S.Y."/>
            <person name="Kim H.A."/>
            <person name="Park J.M."/>
            <person name="Kim H.J."/>
            <person name="Choi S.B."/>
            <person name="Bosland P.W."/>
            <person name="Reeves G."/>
            <person name="Jo S.H."/>
            <person name="Lee B.W."/>
            <person name="Cho H.T."/>
            <person name="Choi H.S."/>
            <person name="Lee M.S."/>
            <person name="Yu Y."/>
            <person name="Do Choi Y."/>
            <person name="Park B.S."/>
            <person name="van Deynze A."/>
            <person name="Ashrafi H."/>
            <person name="Hill T."/>
            <person name="Kim W.T."/>
            <person name="Pai H.S."/>
            <person name="Ahn H.K."/>
            <person name="Yeam I."/>
            <person name="Giovannoni J.J."/>
            <person name="Rose J.K."/>
            <person name="Sorensen I."/>
            <person name="Lee S.J."/>
            <person name="Kim R.W."/>
            <person name="Choi I.Y."/>
            <person name="Choi B.S."/>
            <person name="Lim J.S."/>
            <person name="Lee Y.H."/>
            <person name="Choi D."/>
        </authorList>
    </citation>
    <scope>NUCLEOTIDE SEQUENCE [LARGE SCALE GENOMIC DNA]</scope>
    <source>
        <strain evidence="3">cv. CM334</strain>
    </source>
</reference>
<accession>A0A1U8F8R4</accession>
<dbReference type="AlphaFoldDB" id="A0A1U8F8R4"/>
<reference evidence="2 3" key="2">
    <citation type="journal article" date="2017" name="Genome Biol.">
        <title>New reference genome sequences of hot pepper reveal the massive evolution of plant disease-resistance genes by retroduplication.</title>
        <authorList>
            <person name="Kim S."/>
            <person name="Park J."/>
            <person name="Yeom S.I."/>
            <person name="Kim Y.M."/>
            <person name="Seo E."/>
            <person name="Kim K.T."/>
            <person name="Kim M.S."/>
            <person name="Lee J.M."/>
            <person name="Cheong K."/>
            <person name="Shin H.S."/>
            <person name="Kim S.B."/>
            <person name="Han K."/>
            <person name="Lee J."/>
            <person name="Park M."/>
            <person name="Lee H.A."/>
            <person name="Lee H.Y."/>
            <person name="Lee Y."/>
            <person name="Oh S."/>
            <person name="Lee J.H."/>
            <person name="Choi E."/>
            <person name="Choi E."/>
            <person name="Lee S.E."/>
            <person name="Jeon J."/>
            <person name="Kim H."/>
            <person name="Choi G."/>
            <person name="Song H."/>
            <person name="Lee J."/>
            <person name="Lee S.C."/>
            <person name="Kwon J.K."/>
            <person name="Lee H.Y."/>
            <person name="Koo N."/>
            <person name="Hong Y."/>
            <person name="Kim R.W."/>
            <person name="Kang W.H."/>
            <person name="Huh J.H."/>
            <person name="Kang B.C."/>
            <person name="Yang T.J."/>
            <person name="Lee Y.H."/>
            <person name="Bennetzen J.L."/>
            <person name="Choi D."/>
        </authorList>
    </citation>
    <scope>NUCLEOTIDE SEQUENCE [LARGE SCALE GENOMIC DNA]</scope>
    <source>
        <strain evidence="3">cv. CM334</strain>
    </source>
</reference>
<proteinExistence type="predicted"/>
<keyword evidence="3" id="KW-1185">Reference proteome</keyword>
<evidence type="ECO:0000313" key="2">
    <source>
        <dbReference type="EMBL" id="PHT94287.1"/>
    </source>
</evidence>
<evidence type="ECO:0000313" key="3">
    <source>
        <dbReference type="Proteomes" id="UP000222542"/>
    </source>
</evidence>
<feature type="region of interest" description="Disordered" evidence="1">
    <location>
        <begin position="1"/>
        <end position="33"/>
    </location>
</feature>
<feature type="region of interest" description="Disordered" evidence="1">
    <location>
        <begin position="64"/>
        <end position="98"/>
    </location>
</feature>
<comment type="caution">
    <text evidence="2">The sequence shown here is derived from an EMBL/GenBank/DDBJ whole genome shotgun (WGS) entry which is preliminary data.</text>
</comment>
<sequence length="127" mass="13687">MGSSMTHGHEMDTPPVGSKGFEENPLGRGGNDYYYNSNMDGRIRIPPQQPKLAAIPVARNQHEMRMGDPPLQNPVPALPSGFNSMGGPPMPNMYGQAAGGSPFLNPNLIRPLGATHRNSRSHSSIVR</sequence>
<evidence type="ECO:0000256" key="1">
    <source>
        <dbReference type="SAM" id="MobiDB-lite"/>
    </source>
</evidence>
<dbReference type="STRING" id="4072.A0A1U8F8R4"/>
<organism evidence="2 3">
    <name type="scientific">Capsicum annuum</name>
    <name type="common">Capsicum pepper</name>
    <dbReference type="NCBI Taxonomy" id="4072"/>
    <lineage>
        <taxon>Eukaryota</taxon>
        <taxon>Viridiplantae</taxon>
        <taxon>Streptophyta</taxon>
        <taxon>Embryophyta</taxon>
        <taxon>Tracheophyta</taxon>
        <taxon>Spermatophyta</taxon>
        <taxon>Magnoliopsida</taxon>
        <taxon>eudicotyledons</taxon>
        <taxon>Gunneridae</taxon>
        <taxon>Pentapetalae</taxon>
        <taxon>asterids</taxon>
        <taxon>lamiids</taxon>
        <taxon>Solanales</taxon>
        <taxon>Solanaceae</taxon>
        <taxon>Solanoideae</taxon>
        <taxon>Capsiceae</taxon>
        <taxon>Capsicum</taxon>
    </lineage>
</organism>
<gene>
    <name evidence="2" type="ORF">T459_02169</name>
</gene>
<protein>
    <submittedName>
        <fullName evidence="2">Uncharacterized protein</fullName>
    </submittedName>
</protein>